<evidence type="ECO:0000256" key="1">
    <source>
        <dbReference type="SAM" id="Coils"/>
    </source>
</evidence>
<reference evidence="3 4" key="1">
    <citation type="submission" date="2019-07" db="EMBL/GenBank/DDBJ databases">
        <title>Whole genome shotgun sequence of Skermanella aerolata NBRC 106429.</title>
        <authorList>
            <person name="Hosoyama A."/>
            <person name="Uohara A."/>
            <person name="Ohji S."/>
            <person name="Ichikawa N."/>
        </authorList>
    </citation>
    <scope>NUCLEOTIDE SEQUENCE [LARGE SCALE GENOMIC DNA]</scope>
    <source>
        <strain evidence="3 4">NBRC 106429</strain>
    </source>
</reference>
<evidence type="ECO:0000313" key="3">
    <source>
        <dbReference type="EMBL" id="GEO37019.1"/>
    </source>
</evidence>
<keyword evidence="1" id="KW-0175">Coiled coil</keyword>
<dbReference type="Proteomes" id="UP000321523">
    <property type="component" value="Unassembled WGS sequence"/>
</dbReference>
<dbReference type="InterPro" id="IPR038729">
    <property type="entry name" value="Rad50/SbcC_AAA"/>
</dbReference>
<accession>A0A512DKM6</accession>
<feature type="domain" description="Rad50/SbcC-type AAA" evidence="2">
    <location>
        <begin position="18"/>
        <end position="258"/>
    </location>
</feature>
<dbReference type="GO" id="GO:0006302">
    <property type="term" value="P:double-strand break repair"/>
    <property type="evidence" value="ECO:0007669"/>
    <property type="project" value="InterPro"/>
</dbReference>
<dbReference type="Pfam" id="PF13476">
    <property type="entry name" value="AAA_23"/>
    <property type="match status" value="1"/>
</dbReference>
<gene>
    <name evidence="3" type="ORF">SAE02_11670</name>
</gene>
<comment type="caution">
    <text evidence="3">The sequence shown here is derived from an EMBL/GenBank/DDBJ whole genome shotgun (WGS) entry which is preliminary data.</text>
</comment>
<feature type="coiled-coil region" evidence="1">
    <location>
        <begin position="230"/>
        <end position="271"/>
    </location>
</feature>
<keyword evidence="4" id="KW-1185">Reference proteome</keyword>
<dbReference type="EMBL" id="BJYZ01000003">
    <property type="protein sequence ID" value="GEO37019.1"/>
    <property type="molecule type" value="Genomic_DNA"/>
</dbReference>
<dbReference type="AlphaFoldDB" id="A0A512DKM6"/>
<proteinExistence type="predicted"/>
<dbReference type="GO" id="GO:0016887">
    <property type="term" value="F:ATP hydrolysis activity"/>
    <property type="evidence" value="ECO:0007669"/>
    <property type="project" value="InterPro"/>
</dbReference>
<evidence type="ECO:0000313" key="4">
    <source>
        <dbReference type="Proteomes" id="UP000321523"/>
    </source>
</evidence>
<dbReference type="SUPFAM" id="SSF52540">
    <property type="entry name" value="P-loop containing nucleoside triphosphate hydrolases"/>
    <property type="match status" value="1"/>
</dbReference>
<dbReference type="Gene3D" id="3.40.50.300">
    <property type="entry name" value="P-loop containing nucleotide triphosphate hydrolases"/>
    <property type="match status" value="1"/>
</dbReference>
<sequence>MRLRHLTFVGPNLAPVGIELDAGLNIIYGGSNAGKSHILAVINFMLGGNTPPILEEGKDYESILLGLEFSDGTELTLRRARKGGDIEVFNGLAGDGNLANRTGSAVSIKHGKGKNGGISELLLRKVGITYPKVAATEAAQLQPFSLRHLIPYLLVDEDRMFSANTPTQISPRNSPTLDKNVFRVLLTGKDDSAIVTVPNQAALKAENTGKIELLDEMIAELDSQLTDSSVEELRESRERLSTRLDALGEELAEVQERLDNYIRERREALDQ</sequence>
<protein>
    <recommendedName>
        <fullName evidence="2">Rad50/SbcC-type AAA domain-containing protein</fullName>
    </recommendedName>
</protein>
<name>A0A512DKM6_9PROT</name>
<organism evidence="3 4">
    <name type="scientific">Skermanella aerolata</name>
    <dbReference type="NCBI Taxonomy" id="393310"/>
    <lineage>
        <taxon>Bacteria</taxon>
        <taxon>Pseudomonadati</taxon>
        <taxon>Pseudomonadota</taxon>
        <taxon>Alphaproteobacteria</taxon>
        <taxon>Rhodospirillales</taxon>
        <taxon>Azospirillaceae</taxon>
        <taxon>Skermanella</taxon>
    </lineage>
</organism>
<evidence type="ECO:0000259" key="2">
    <source>
        <dbReference type="Pfam" id="PF13476"/>
    </source>
</evidence>
<dbReference type="InterPro" id="IPR027417">
    <property type="entry name" value="P-loop_NTPase"/>
</dbReference>